<gene>
    <name evidence="1" type="ORF">MRATA1EN22A_LOCUS6108</name>
</gene>
<dbReference type="Proteomes" id="UP001162501">
    <property type="component" value="Chromosome 15"/>
</dbReference>
<evidence type="ECO:0000313" key="2">
    <source>
        <dbReference type="Proteomes" id="UP001162501"/>
    </source>
</evidence>
<accession>A0AC59YGZ6</accession>
<proteinExistence type="predicted"/>
<dbReference type="EMBL" id="OX596099">
    <property type="protein sequence ID" value="CAM9692538.1"/>
    <property type="molecule type" value="Genomic_DNA"/>
</dbReference>
<name>A0AC59YGZ6_RANTA</name>
<protein>
    <submittedName>
        <fullName evidence="1">Uncharacterized protein</fullName>
    </submittedName>
</protein>
<organism evidence="1 2">
    <name type="scientific">Rangifer tarandus platyrhynchus</name>
    <name type="common">Svalbard reindeer</name>
    <dbReference type="NCBI Taxonomy" id="3082113"/>
    <lineage>
        <taxon>Eukaryota</taxon>
        <taxon>Metazoa</taxon>
        <taxon>Chordata</taxon>
        <taxon>Craniata</taxon>
        <taxon>Vertebrata</taxon>
        <taxon>Euteleostomi</taxon>
        <taxon>Mammalia</taxon>
        <taxon>Eutheria</taxon>
        <taxon>Laurasiatheria</taxon>
        <taxon>Artiodactyla</taxon>
        <taxon>Ruminantia</taxon>
        <taxon>Pecora</taxon>
        <taxon>Cervidae</taxon>
        <taxon>Odocoileinae</taxon>
        <taxon>Rangifer</taxon>
    </lineage>
</organism>
<reference evidence="1" key="1">
    <citation type="submission" date="2023-05" db="EMBL/GenBank/DDBJ databases">
        <authorList>
            <consortium name="ELIXIR-Norway"/>
        </authorList>
    </citation>
    <scope>NUCLEOTIDE SEQUENCE</scope>
</reference>
<evidence type="ECO:0000313" key="1">
    <source>
        <dbReference type="EMBL" id="CAM9692538.1"/>
    </source>
</evidence>
<reference evidence="1" key="2">
    <citation type="submission" date="2025-03" db="EMBL/GenBank/DDBJ databases">
        <authorList>
            <consortium name="ELIXIR-Norway"/>
            <consortium name="Elixir Norway"/>
        </authorList>
    </citation>
    <scope>NUCLEOTIDE SEQUENCE</scope>
</reference>
<sequence>MLETKQVLRSEESRAQCLTGPWKRRAQSPVPSCSGTKWAGLDTISWPQQEHKKGSGTREVSWSPGSEPAHSSSCFILFIQENHKTESKDLQGPQGRAGTQVEGKNCGQYCALGQCLCW</sequence>